<gene>
    <name evidence="3" type="ORF">J2Z75_001825</name>
</gene>
<evidence type="ECO:0000313" key="3">
    <source>
        <dbReference type="EMBL" id="MBP1858317.1"/>
    </source>
</evidence>
<keyword evidence="2" id="KW-0732">Signal</keyword>
<sequence>MSITKHALRSVIVLAALFSGASANAALNGSIGATDSSTARLHQNLDVLAKKGADDRPGHNRRGRGRDDGPNHAFLLKLDDVQVARRGADDRPGHIRHGRGADDATTGHNRRGRGSDDAVGHDRQGHGSDDAPGDDHGGRRS</sequence>
<keyword evidence="4" id="KW-1185">Reference proteome</keyword>
<feature type="signal peptide" evidence="2">
    <location>
        <begin position="1"/>
        <end position="25"/>
    </location>
</feature>
<evidence type="ECO:0000256" key="1">
    <source>
        <dbReference type="SAM" id="MobiDB-lite"/>
    </source>
</evidence>
<feature type="compositionally biased region" description="Basic and acidic residues" evidence="1">
    <location>
        <begin position="77"/>
        <end position="93"/>
    </location>
</feature>
<dbReference type="EMBL" id="JAGGJV010000003">
    <property type="protein sequence ID" value="MBP1858317.1"/>
    <property type="molecule type" value="Genomic_DNA"/>
</dbReference>
<dbReference type="RefSeq" id="WP_209850787.1">
    <property type="nucleotide sequence ID" value="NZ_JAGGJV010000003.1"/>
</dbReference>
<comment type="caution">
    <text evidence="3">The sequence shown here is derived from an EMBL/GenBank/DDBJ whole genome shotgun (WGS) entry which is preliminary data.</text>
</comment>
<accession>A0ABS4EK43</accession>
<feature type="compositionally biased region" description="Basic and acidic residues" evidence="1">
    <location>
        <begin position="113"/>
        <end position="141"/>
    </location>
</feature>
<organism evidence="3 4">
    <name type="scientific">Rhizobium herbae</name>
    <dbReference type="NCBI Taxonomy" id="508661"/>
    <lineage>
        <taxon>Bacteria</taxon>
        <taxon>Pseudomonadati</taxon>
        <taxon>Pseudomonadota</taxon>
        <taxon>Alphaproteobacteria</taxon>
        <taxon>Hyphomicrobiales</taxon>
        <taxon>Rhizobiaceae</taxon>
        <taxon>Rhizobium/Agrobacterium group</taxon>
        <taxon>Rhizobium</taxon>
    </lineage>
</organism>
<feature type="region of interest" description="Disordered" evidence="1">
    <location>
        <begin position="49"/>
        <end position="141"/>
    </location>
</feature>
<dbReference type="Proteomes" id="UP000823786">
    <property type="component" value="Unassembled WGS sequence"/>
</dbReference>
<feature type="chain" id="PRO_5046188897" evidence="2">
    <location>
        <begin position="26"/>
        <end position="141"/>
    </location>
</feature>
<reference evidence="3 4" key="1">
    <citation type="submission" date="2021-03" db="EMBL/GenBank/DDBJ databases">
        <title>Genomic Encyclopedia of Type Strains, Phase IV (KMG-IV): sequencing the most valuable type-strain genomes for metagenomic binning, comparative biology and taxonomic classification.</title>
        <authorList>
            <person name="Goeker M."/>
        </authorList>
    </citation>
    <scope>NUCLEOTIDE SEQUENCE [LARGE SCALE GENOMIC DNA]</scope>
    <source>
        <strain evidence="3 4">DSM 26427</strain>
    </source>
</reference>
<evidence type="ECO:0000313" key="4">
    <source>
        <dbReference type="Proteomes" id="UP000823786"/>
    </source>
</evidence>
<feature type="compositionally biased region" description="Basic and acidic residues" evidence="1">
    <location>
        <begin position="49"/>
        <end position="58"/>
    </location>
</feature>
<evidence type="ECO:0000256" key="2">
    <source>
        <dbReference type="SAM" id="SignalP"/>
    </source>
</evidence>
<protein>
    <submittedName>
        <fullName evidence="3">Uncharacterized protein</fullName>
    </submittedName>
</protein>
<name>A0ABS4EK43_9HYPH</name>
<proteinExistence type="predicted"/>